<evidence type="ECO:0000256" key="1">
    <source>
        <dbReference type="ARBA" id="ARBA00023242"/>
    </source>
</evidence>
<evidence type="ECO:0000313" key="4">
    <source>
        <dbReference type="Proteomes" id="UP000187209"/>
    </source>
</evidence>
<feature type="domain" description="ELM2" evidence="2">
    <location>
        <begin position="123"/>
        <end position="167"/>
    </location>
</feature>
<accession>A0A1R2BKR1</accession>
<comment type="caution">
    <text evidence="3">The sequence shown here is derived from an EMBL/GenBank/DDBJ whole genome shotgun (WGS) entry which is preliminary data.</text>
</comment>
<gene>
    <name evidence="3" type="ORF">SteCoe_23050</name>
</gene>
<sequence>MTILARYAKNEVILSVVTYAHHLIILVSANQCLGLHRDLSQDEVWYCPPCQKEMKLKDKAKTENWTQQKLTDQLSILKQQRETFALPKREYIDPVPMLRQITDFQTSSSEDEEQDGEEGTITRIGNMFQVNIPEFGKISVRNNECRKIWDSHKLPVQMVEDYLIQAQKMWAVSYLNSLVPYNEQDACKILHIKRYNVQNALQAIVHERLPYVVLTEHDKIRQEQDLAELRSGYSLSMD</sequence>
<dbReference type="OrthoDB" id="1919692at2759"/>
<reference evidence="3 4" key="1">
    <citation type="submission" date="2016-11" db="EMBL/GenBank/DDBJ databases">
        <title>The macronuclear genome of Stentor coeruleus: a giant cell with tiny introns.</title>
        <authorList>
            <person name="Slabodnick M."/>
            <person name="Ruby J.G."/>
            <person name="Reiff S.B."/>
            <person name="Swart E.C."/>
            <person name="Gosai S."/>
            <person name="Prabakaran S."/>
            <person name="Witkowska E."/>
            <person name="Larue G.E."/>
            <person name="Fisher S."/>
            <person name="Freeman R.M."/>
            <person name="Gunawardena J."/>
            <person name="Chu W."/>
            <person name="Stover N.A."/>
            <person name="Gregory B.D."/>
            <person name="Nowacki M."/>
            <person name="Derisi J."/>
            <person name="Roy S.W."/>
            <person name="Marshall W.F."/>
            <person name="Sood P."/>
        </authorList>
    </citation>
    <scope>NUCLEOTIDE SEQUENCE [LARGE SCALE GENOMIC DNA]</scope>
    <source>
        <strain evidence="3">WM001</strain>
    </source>
</reference>
<dbReference type="EMBL" id="MPUH01000579">
    <property type="protein sequence ID" value="OMJ77353.1"/>
    <property type="molecule type" value="Genomic_DNA"/>
</dbReference>
<evidence type="ECO:0000259" key="2">
    <source>
        <dbReference type="Pfam" id="PF01448"/>
    </source>
</evidence>
<dbReference type="AlphaFoldDB" id="A0A1R2BKR1"/>
<evidence type="ECO:0000313" key="3">
    <source>
        <dbReference type="EMBL" id="OMJ77353.1"/>
    </source>
</evidence>
<organism evidence="3 4">
    <name type="scientific">Stentor coeruleus</name>
    <dbReference type="NCBI Taxonomy" id="5963"/>
    <lineage>
        <taxon>Eukaryota</taxon>
        <taxon>Sar</taxon>
        <taxon>Alveolata</taxon>
        <taxon>Ciliophora</taxon>
        <taxon>Postciliodesmatophora</taxon>
        <taxon>Heterotrichea</taxon>
        <taxon>Heterotrichida</taxon>
        <taxon>Stentoridae</taxon>
        <taxon>Stentor</taxon>
    </lineage>
</organism>
<dbReference type="InterPro" id="IPR000949">
    <property type="entry name" value="ELM2_dom"/>
</dbReference>
<name>A0A1R2BKR1_9CILI</name>
<keyword evidence="1" id="KW-0539">Nucleus</keyword>
<dbReference type="Proteomes" id="UP000187209">
    <property type="component" value="Unassembled WGS sequence"/>
</dbReference>
<proteinExistence type="predicted"/>
<protein>
    <recommendedName>
        <fullName evidence="2">ELM2 domain-containing protein</fullName>
    </recommendedName>
</protein>
<keyword evidence="4" id="KW-1185">Reference proteome</keyword>
<dbReference type="Pfam" id="PF01448">
    <property type="entry name" value="ELM2"/>
    <property type="match status" value="1"/>
</dbReference>